<sequence length="107" mass="12411">VEYLVRETFNWFSVSPKRRDAYKTIYETIELRGAALTNNQVTKSSENCYMAEVLHSMYSDPQNILYLTFLKSVLEPIDGYISPSPYLGYLFESKEAELLLAPEEKNQ</sequence>
<dbReference type="EMBL" id="CM043788">
    <property type="protein sequence ID" value="KAI4829499.1"/>
    <property type="molecule type" value="Genomic_DNA"/>
</dbReference>
<protein>
    <submittedName>
        <fullName evidence="1">Uncharacterized protein</fullName>
    </submittedName>
</protein>
<proteinExistence type="predicted"/>
<accession>A0ACB9XST5</accession>
<evidence type="ECO:0000313" key="1">
    <source>
        <dbReference type="EMBL" id="KAI4829499.1"/>
    </source>
</evidence>
<comment type="caution">
    <text evidence="1">The sequence shown here is derived from an EMBL/GenBank/DDBJ whole genome shotgun (WGS) entry which is preliminary data.</text>
</comment>
<feature type="non-terminal residue" evidence="1">
    <location>
        <position position="107"/>
    </location>
</feature>
<organism evidence="1 2">
    <name type="scientific">Chaenocephalus aceratus</name>
    <name type="common">Blackfin icefish</name>
    <name type="synonym">Chaenichthys aceratus</name>
    <dbReference type="NCBI Taxonomy" id="36190"/>
    <lineage>
        <taxon>Eukaryota</taxon>
        <taxon>Metazoa</taxon>
        <taxon>Chordata</taxon>
        <taxon>Craniata</taxon>
        <taxon>Vertebrata</taxon>
        <taxon>Euteleostomi</taxon>
        <taxon>Actinopterygii</taxon>
        <taxon>Neopterygii</taxon>
        <taxon>Teleostei</taxon>
        <taxon>Neoteleostei</taxon>
        <taxon>Acanthomorphata</taxon>
        <taxon>Eupercaria</taxon>
        <taxon>Perciformes</taxon>
        <taxon>Notothenioidei</taxon>
        <taxon>Channichthyidae</taxon>
        <taxon>Chaenocephalus</taxon>
    </lineage>
</organism>
<evidence type="ECO:0000313" key="2">
    <source>
        <dbReference type="Proteomes" id="UP001057452"/>
    </source>
</evidence>
<keyword evidence="2" id="KW-1185">Reference proteome</keyword>
<gene>
    <name evidence="1" type="ORF">KUCAC02_023539</name>
</gene>
<reference evidence="1" key="1">
    <citation type="submission" date="2022-05" db="EMBL/GenBank/DDBJ databases">
        <title>Chromosome-level genome of Chaenocephalus aceratus.</title>
        <authorList>
            <person name="Park H."/>
        </authorList>
    </citation>
    <scope>NUCLEOTIDE SEQUENCE</scope>
    <source>
        <strain evidence="1">KU_202001</strain>
    </source>
</reference>
<dbReference type="Proteomes" id="UP001057452">
    <property type="component" value="Chromosome 4"/>
</dbReference>
<name>A0ACB9XST5_CHAAC</name>
<feature type="non-terminal residue" evidence="1">
    <location>
        <position position="1"/>
    </location>
</feature>